<name>A0A9D9HU77_9BACT</name>
<evidence type="ECO:0000313" key="4">
    <source>
        <dbReference type="Proteomes" id="UP000823641"/>
    </source>
</evidence>
<dbReference type="EMBL" id="JADIMG010000068">
    <property type="protein sequence ID" value="MBO8460065.1"/>
    <property type="molecule type" value="Genomic_DNA"/>
</dbReference>
<reference evidence="3" key="2">
    <citation type="journal article" date="2021" name="PeerJ">
        <title>Extensive microbial diversity within the chicken gut microbiome revealed by metagenomics and culture.</title>
        <authorList>
            <person name="Gilroy R."/>
            <person name="Ravi A."/>
            <person name="Getino M."/>
            <person name="Pursley I."/>
            <person name="Horton D.L."/>
            <person name="Alikhan N.F."/>
            <person name="Baker D."/>
            <person name="Gharbi K."/>
            <person name="Hall N."/>
            <person name="Watson M."/>
            <person name="Adriaenssens E.M."/>
            <person name="Foster-Nyarko E."/>
            <person name="Jarju S."/>
            <person name="Secka A."/>
            <person name="Antonio M."/>
            <person name="Oren A."/>
            <person name="Chaudhuri R.R."/>
            <person name="La Ragione R."/>
            <person name="Hildebrand F."/>
            <person name="Pallen M.J."/>
        </authorList>
    </citation>
    <scope>NUCLEOTIDE SEQUENCE</scope>
    <source>
        <strain evidence="3">G3-3990</strain>
    </source>
</reference>
<dbReference type="SUPFAM" id="SSF51161">
    <property type="entry name" value="Trimeric LpxA-like enzymes"/>
    <property type="match status" value="1"/>
</dbReference>
<accession>A0A9D9HU77</accession>
<reference evidence="3" key="1">
    <citation type="submission" date="2020-10" db="EMBL/GenBank/DDBJ databases">
        <authorList>
            <person name="Gilroy R."/>
        </authorList>
    </citation>
    <scope>NUCLEOTIDE SEQUENCE</scope>
    <source>
        <strain evidence="3">G3-3990</strain>
    </source>
</reference>
<dbReference type="CDD" id="cd04647">
    <property type="entry name" value="LbH_MAT_like"/>
    <property type="match status" value="1"/>
</dbReference>
<evidence type="ECO:0000256" key="1">
    <source>
        <dbReference type="ARBA" id="ARBA00007274"/>
    </source>
</evidence>
<dbReference type="PANTHER" id="PTHR23416:SF23">
    <property type="entry name" value="ACETYLTRANSFERASE C18B11.09C-RELATED"/>
    <property type="match status" value="1"/>
</dbReference>
<dbReference type="InterPro" id="IPR011004">
    <property type="entry name" value="Trimer_LpxA-like_sf"/>
</dbReference>
<sequence>MSVIKKIYRLYSMRSAKSYEMYLRRKGVRIGHNLKLFNHRSIRIDTSSPCLLEIGDNVSITADVSILTHDYVSSVFVHKFNDYVPSRSKVTIGNNVYIGQKVIILRGVTIGDNCIIGAGAIVSKDIPANSVAVGVPAKVVCSIENYYQRCKKRSVEEAQDYIRYLSESLNRKPKVEDFRDEFGLFGNEEINCSDDFRTFVKDVQLDGQYDEFLRHNEPLYASFEDFLNNKRIVDNEK</sequence>
<comment type="similarity">
    <text evidence="1">Belongs to the transferase hexapeptide repeat family.</text>
</comment>
<proteinExistence type="inferred from homology"/>
<dbReference type="InterPro" id="IPR001451">
    <property type="entry name" value="Hexapep"/>
</dbReference>
<gene>
    <name evidence="3" type="ORF">IAA73_07025</name>
</gene>
<dbReference type="InterPro" id="IPR051159">
    <property type="entry name" value="Hexapeptide_acetyltransf"/>
</dbReference>
<dbReference type="PANTHER" id="PTHR23416">
    <property type="entry name" value="SIALIC ACID SYNTHASE-RELATED"/>
    <property type="match status" value="1"/>
</dbReference>
<comment type="caution">
    <text evidence="3">The sequence shown here is derived from an EMBL/GenBank/DDBJ whole genome shotgun (WGS) entry which is preliminary data.</text>
</comment>
<organism evidence="3 4">
    <name type="scientific">Candidatus Gallipaludibacter merdavium</name>
    <dbReference type="NCBI Taxonomy" id="2840839"/>
    <lineage>
        <taxon>Bacteria</taxon>
        <taxon>Pseudomonadati</taxon>
        <taxon>Bacteroidota</taxon>
        <taxon>Bacteroidia</taxon>
        <taxon>Bacteroidales</taxon>
        <taxon>Candidatus Gallipaludibacter</taxon>
    </lineage>
</organism>
<keyword evidence="2" id="KW-0808">Transferase</keyword>
<evidence type="ECO:0000313" key="3">
    <source>
        <dbReference type="EMBL" id="MBO8460065.1"/>
    </source>
</evidence>
<dbReference type="AlphaFoldDB" id="A0A9D9HU77"/>
<dbReference type="GO" id="GO:0008374">
    <property type="term" value="F:O-acyltransferase activity"/>
    <property type="evidence" value="ECO:0007669"/>
    <property type="project" value="TreeGrafter"/>
</dbReference>
<dbReference type="Gene3D" id="2.160.10.10">
    <property type="entry name" value="Hexapeptide repeat proteins"/>
    <property type="match status" value="1"/>
</dbReference>
<protein>
    <submittedName>
        <fullName evidence="3">Acyltransferase</fullName>
    </submittedName>
</protein>
<evidence type="ECO:0000256" key="2">
    <source>
        <dbReference type="ARBA" id="ARBA00022679"/>
    </source>
</evidence>
<dbReference type="Pfam" id="PF00132">
    <property type="entry name" value="Hexapep"/>
    <property type="match status" value="1"/>
</dbReference>
<dbReference type="Proteomes" id="UP000823641">
    <property type="component" value="Unassembled WGS sequence"/>
</dbReference>
<keyword evidence="3" id="KW-0012">Acyltransferase</keyword>